<protein>
    <submittedName>
        <fullName evidence="2">Prevent host death protein, Phd antitoxin # A</fullName>
    </submittedName>
</protein>
<gene>
    <name evidence="2" type="ORF">MNB_SM-7-439</name>
</gene>
<evidence type="ECO:0000256" key="1">
    <source>
        <dbReference type="SAM" id="MobiDB-lite"/>
    </source>
</evidence>
<feature type="region of interest" description="Disordered" evidence="1">
    <location>
        <begin position="42"/>
        <end position="62"/>
    </location>
</feature>
<reference evidence="2" key="1">
    <citation type="submission" date="2016-10" db="EMBL/GenBank/DDBJ databases">
        <authorList>
            <person name="de Groot N.N."/>
        </authorList>
    </citation>
    <scope>NUCLEOTIDE SEQUENCE</scope>
</reference>
<evidence type="ECO:0000313" key="2">
    <source>
        <dbReference type="EMBL" id="SFV56767.1"/>
    </source>
</evidence>
<proteinExistence type="predicted"/>
<dbReference type="AlphaFoldDB" id="A0A1W1BTG2"/>
<feature type="compositionally biased region" description="Basic and acidic residues" evidence="1">
    <location>
        <begin position="42"/>
        <end position="54"/>
    </location>
</feature>
<organism evidence="2">
    <name type="scientific">hydrothermal vent metagenome</name>
    <dbReference type="NCBI Taxonomy" id="652676"/>
    <lineage>
        <taxon>unclassified sequences</taxon>
        <taxon>metagenomes</taxon>
        <taxon>ecological metagenomes</taxon>
    </lineage>
</organism>
<sequence length="62" mass="7276">MVAVKEEVQNMIQNLPDNCTYEDIQYHLYVVEKIKNGISRAEKGEVSSHQEAKQRMTKWLSH</sequence>
<dbReference type="EMBL" id="FPHB01000038">
    <property type="protein sequence ID" value="SFV56767.1"/>
    <property type="molecule type" value="Genomic_DNA"/>
</dbReference>
<name>A0A1W1BTG2_9ZZZZ</name>
<accession>A0A1W1BTG2</accession>